<dbReference type="AlphaFoldDB" id="C7M1Q5"/>
<feature type="transmembrane region" description="Helical" evidence="8">
    <location>
        <begin position="399"/>
        <end position="421"/>
    </location>
</feature>
<comment type="subcellular location">
    <subcellularLocation>
        <location evidence="1">Membrane</location>
        <topology evidence="1">Multi-pass membrane protein</topology>
    </subcellularLocation>
</comment>
<evidence type="ECO:0000256" key="7">
    <source>
        <dbReference type="PIRNR" id="PIRNR002744"/>
    </source>
</evidence>
<evidence type="ECO:0000256" key="2">
    <source>
        <dbReference type="ARBA" id="ARBA00008974"/>
    </source>
</evidence>
<accession>C7M1Q5</accession>
<feature type="transmembrane region" description="Helical" evidence="8">
    <location>
        <begin position="441"/>
        <end position="461"/>
    </location>
</feature>
<evidence type="ECO:0000313" key="10">
    <source>
        <dbReference type="Proteomes" id="UP000000771"/>
    </source>
</evidence>
<name>C7M1Q5_ACIFD</name>
<evidence type="ECO:0000256" key="5">
    <source>
        <dbReference type="ARBA" id="ARBA00022989"/>
    </source>
</evidence>
<dbReference type="HOGENOM" id="CLU_026016_3_0_11"/>
<dbReference type="PANTHER" id="PTHR31806">
    <property type="entry name" value="PURINE-CYTOSINE PERMEASE FCY2-RELATED"/>
    <property type="match status" value="1"/>
</dbReference>
<dbReference type="InterPro" id="IPR026030">
    <property type="entry name" value="Pur-cyt_permease_Fcy2/21/22"/>
</dbReference>
<dbReference type="Pfam" id="PF02133">
    <property type="entry name" value="Transp_cyt_pur"/>
    <property type="match status" value="1"/>
</dbReference>
<dbReference type="GO" id="GO:0022857">
    <property type="term" value="F:transmembrane transporter activity"/>
    <property type="evidence" value="ECO:0007669"/>
    <property type="project" value="InterPro"/>
</dbReference>
<keyword evidence="6 7" id="KW-0472">Membrane</keyword>
<dbReference type="EMBL" id="CP001631">
    <property type="protein sequence ID" value="ACU54802.1"/>
    <property type="molecule type" value="Genomic_DNA"/>
</dbReference>
<feature type="transmembrane region" description="Helical" evidence="8">
    <location>
        <begin position="282"/>
        <end position="306"/>
    </location>
</feature>
<keyword evidence="10" id="KW-1185">Reference proteome</keyword>
<dbReference type="Gene3D" id="1.10.4160.10">
    <property type="entry name" value="Hydantoin permease"/>
    <property type="match status" value="1"/>
</dbReference>
<dbReference type="RefSeq" id="WP_015799278.1">
    <property type="nucleotide sequence ID" value="NC_013124.1"/>
</dbReference>
<dbReference type="eggNOG" id="COG1457">
    <property type="taxonomic scope" value="Bacteria"/>
</dbReference>
<keyword evidence="3 7" id="KW-0813">Transport</keyword>
<feature type="transmembrane region" description="Helical" evidence="8">
    <location>
        <begin position="167"/>
        <end position="185"/>
    </location>
</feature>
<evidence type="ECO:0000256" key="1">
    <source>
        <dbReference type="ARBA" id="ARBA00004141"/>
    </source>
</evidence>
<gene>
    <name evidence="9" type="ordered locus">Afer_1897</name>
</gene>
<evidence type="ECO:0000256" key="8">
    <source>
        <dbReference type="SAM" id="Phobius"/>
    </source>
</evidence>
<proteinExistence type="inferred from homology"/>
<evidence type="ECO:0000313" key="9">
    <source>
        <dbReference type="EMBL" id="ACU54802.1"/>
    </source>
</evidence>
<dbReference type="STRING" id="525909.Afer_1897"/>
<dbReference type="OrthoDB" id="9809167at2"/>
<sequence length="504" mass="53101">MDSDASRAQPIIEARSIDWVPTRERHGKLWHQAPLWFLGNFQYFTIPIGFIGPGLGLSVGWTILAGTLGIVVGTFFMAFHGSQGPRLGLPQMIQSRAQFGYRGVIVVLFAALFTYVAFNVTDQVLLADGLSSAYGWNAEVVAVGSTLIAATLAILGHDWVHRAFRALLIASFPFMAIVSVAVLLGSVHGSHVASSHLGFTTVGFMAEFSASAAYNITYAPYVSDYSRYLPVSTPTRRVIASVFFGASASAVWLIALGAWLAVHLNAQDGLTALRAAGNGVVGGLGSVTAILSAAALVATMGMNAYGGSLTLLTAIDSVRSITPSRRWRLGVTVVLTVVWFAIAEFITQNAVNTVATALTLMLYLLVPWTATNLVDFFVVRRGHYAIRDLFTPTGIYGAWSARGLIAYAIGFASEVPFMVLGQLGPVSYTGPVARALGGVDISWIVGLVATAVAYLVLARLVPIPDEAARVAASDAWLDTIEASDAGPAGLSSSGTALGEVAPEG</sequence>
<keyword evidence="4 8" id="KW-0812">Transmembrane</keyword>
<feature type="transmembrane region" description="Helical" evidence="8">
    <location>
        <begin position="138"/>
        <end position="155"/>
    </location>
</feature>
<organism evidence="9 10">
    <name type="scientific">Acidimicrobium ferrooxidans (strain DSM 10331 / JCM 15462 / NBRC 103882 / ICP)</name>
    <dbReference type="NCBI Taxonomy" id="525909"/>
    <lineage>
        <taxon>Bacteria</taxon>
        <taxon>Bacillati</taxon>
        <taxon>Actinomycetota</taxon>
        <taxon>Acidimicrobiia</taxon>
        <taxon>Acidimicrobiales</taxon>
        <taxon>Acidimicrobiaceae</taxon>
        <taxon>Acidimicrobium</taxon>
    </lineage>
</organism>
<feature type="transmembrane region" description="Helical" evidence="8">
    <location>
        <begin position="33"/>
        <end position="52"/>
    </location>
</feature>
<dbReference type="InterPro" id="IPR001248">
    <property type="entry name" value="Pur-cyt_permease"/>
</dbReference>
<keyword evidence="5 8" id="KW-1133">Transmembrane helix</keyword>
<feature type="transmembrane region" description="Helical" evidence="8">
    <location>
        <begin position="58"/>
        <end position="79"/>
    </location>
</feature>
<dbReference type="Proteomes" id="UP000000771">
    <property type="component" value="Chromosome"/>
</dbReference>
<protein>
    <submittedName>
        <fullName evidence="9">Permease for cytosine/purines uracil thiamine allantoin</fullName>
    </submittedName>
</protein>
<feature type="transmembrane region" description="Helical" evidence="8">
    <location>
        <begin position="327"/>
        <end position="346"/>
    </location>
</feature>
<feature type="transmembrane region" description="Helical" evidence="8">
    <location>
        <begin position="238"/>
        <end position="262"/>
    </location>
</feature>
<feature type="transmembrane region" description="Helical" evidence="8">
    <location>
        <begin position="197"/>
        <end position="217"/>
    </location>
</feature>
<evidence type="ECO:0000256" key="6">
    <source>
        <dbReference type="ARBA" id="ARBA00023136"/>
    </source>
</evidence>
<feature type="transmembrane region" description="Helical" evidence="8">
    <location>
        <begin position="99"/>
        <end position="118"/>
    </location>
</feature>
<evidence type="ECO:0000256" key="4">
    <source>
        <dbReference type="ARBA" id="ARBA00022692"/>
    </source>
</evidence>
<feature type="transmembrane region" description="Helical" evidence="8">
    <location>
        <begin position="358"/>
        <end position="378"/>
    </location>
</feature>
<dbReference type="GO" id="GO:0005886">
    <property type="term" value="C:plasma membrane"/>
    <property type="evidence" value="ECO:0007669"/>
    <property type="project" value="TreeGrafter"/>
</dbReference>
<dbReference type="PANTHER" id="PTHR31806:SF1">
    <property type="entry name" value="PURINE-CYTOSINE PERMEASE FCY2-RELATED"/>
    <property type="match status" value="1"/>
</dbReference>
<comment type="similarity">
    <text evidence="2 7">Belongs to the purine-cytosine permease (2.A.39) family.</text>
</comment>
<dbReference type="PIRSF" id="PIRSF002744">
    <property type="entry name" value="Pur-cyt_permease"/>
    <property type="match status" value="1"/>
</dbReference>
<evidence type="ECO:0000256" key="3">
    <source>
        <dbReference type="ARBA" id="ARBA00022448"/>
    </source>
</evidence>
<dbReference type="KEGG" id="afo:Afer_1897"/>
<reference evidence="9 10" key="1">
    <citation type="journal article" date="2009" name="Stand. Genomic Sci.">
        <title>Complete genome sequence of Acidimicrobium ferrooxidans type strain (ICP).</title>
        <authorList>
            <person name="Clum A."/>
            <person name="Nolan M."/>
            <person name="Lang E."/>
            <person name="Glavina Del Rio T."/>
            <person name="Tice H."/>
            <person name="Copeland A."/>
            <person name="Cheng J.F."/>
            <person name="Lucas S."/>
            <person name="Chen F."/>
            <person name="Bruce D."/>
            <person name="Goodwin L."/>
            <person name="Pitluck S."/>
            <person name="Ivanova N."/>
            <person name="Mavrommatis K."/>
            <person name="Mikhailova N."/>
            <person name="Pati A."/>
            <person name="Chen A."/>
            <person name="Palaniappan K."/>
            <person name="Goker M."/>
            <person name="Spring S."/>
            <person name="Land M."/>
            <person name="Hauser L."/>
            <person name="Chang Y.J."/>
            <person name="Jeffries C.C."/>
            <person name="Chain P."/>
            <person name="Bristow J."/>
            <person name="Eisen J.A."/>
            <person name="Markowitz V."/>
            <person name="Hugenholtz P."/>
            <person name="Kyrpides N.C."/>
            <person name="Klenk H.P."/>
            <person name="Lapidus A."/>
        </authorList>
    </citation>
    <scope>NUCLEOTIDE SEQUENCE [LARGE SCALE GENOMIC DNA]</scope>
    <source>
        <strain evidence="10">DSM 10331 / JCM 15462 / NBRC 103882 / ICP</strain>
    </source>
</reference>